<comment type="caution">
    <text evidence="1">The sequence shown here is derived from an EMBL/GenBank/DDBJ whole genome shotgun (WGS) entry which is preliminary data.</text>
</comment>
<gene>
    <name evidence="1" type="ORF">NNA32_05070</name>
</gene>
<evidence type="ECO:0008006" key="3">
    <source>
        <dbReference type="Google" id="ProtNLM"/>
    </source>
</evidence>
<dbReference type="Proteomes" id="UP001152867">
    <property type="component" value="Unassembled WGS sequence"/>
</dbReference>
<keyword evidence="2" id="KW-1185">Reference proteome</keyword>
<evidence type="ECO:0000313" key="1">
    <source>
        <dbReference type="EMBL" id="MDF9913619.1"/>
    </source>
</evidence>
<dbReference type="RefSeq" id="WP_178942993.1">
    <property type="nucleotide sequence ID" value="NZ_JAIWJF010000002.1"/>
</dbReference>
<organism evidence="1 2">
    <name type="scientific">Furfurilactobacillus milii</name>
    <dbReference type="NCBI Taxonomy" id="2888272"/>
    <lineage>
        <taxon>Bacteria</taxon>
        <taxon>Bacillati</taxon>
        <taxon>Bacillota</taxon>
        <taxon>Bacilli</taxon>
        <taxon>Lactobacillales</taxon>
        <taxon>Lactobacillaceae</taxon>
        <taxon>Furfurilactobacillus</taxon>
    </lineage>
</organism>
<dbReference type="EMBL" id="JANDJP010000004">
    <property type="protein sequence ID" value="MDF9913619.1"/>
    <property type="molecule type" value="Genomic_DNA"/>
</dbReference>
<sequence length="60" mass="6804">MEKHEIVQIELPQNHQTSVSTTPIKAMQLRLGQNKTVIIYNKANSYLVDALLKAVFNDAH</sequence>
<reference evidence="1" key="1">
    <citation type="submission" date="2022-06" db="EMBL/GenBank/DDBJ databases">
        <title>Antifungal cultures and metabolites of lactic acid bacteria for use in dairy fermentations.</title>
        <authorList>
            <person name="Zhao Z."/>
            <person name="Gaenzle M."/>
        </authorList>
    </citation>
    <scope>NUCLEOTIDE SEQUENCE</scope>
    <source>
        <strain evidence="1">FUA3126</strain>
    </source>
</reference>
<accession>A0ABT6D909</accession>
<name>A0ABT6D909_9LACO</name>
<protein>
    <recommendedName>
        <fullName evidence="3">Transposase</fullName>
    </recommendedName>
</protein>
<evidence type="ECO:0000313" key="2">
    <source>
        <dbReference type="Proteomes" id="UP001152867"/>
    </source>
</evidence>
<proteinExistence type="predicted"/>